<dbReference type="Proteomes" id="UP000186868">
    <property type="component" value="Unassembled WGS sequence"/>
</dbReference>
<sequence>MANLAQKFLTICLSATVGFSTFGCVETKFSQCQKIIEITKNIAKESQNNRQTTDIKKVLQMADTFEETAEEMKNLRIQDEKLMQYQIGFAEVYRGNAQATREFVDALQKKDIAKAKLTQKRVQQIGKKEQELVSNMNSYCQGN</sequence>
<evidence type="ECO:0000313" key="2">
    <source>
        <dbReference type="Proteomes" id="UP000186868"/>
    </source>
</evidence>
<dbReference type="AlphaFoldDB" id="A0A1U7HTJ6"/>
<dbReference type="PROSITE" id="PS51257">
    <property type="entry name" value="PROKAR_LIPOPROTEIN"/>
    <property type="match status" value="1"/>
</dbReference>
<evidence type="ECO:0000313" key="1">
    <source>
        <dbReference type="EMBL" id="OKH26906.1"/>
    </source>
</evidence>
<protein>
    <submittedName>
        <fullName evidence="1">Uncharacterized protein</fullName>
    </submittedName>
</protein>
<dbReference type="OrthoDB" id="455956at2"/>
<name>A0A1U7HTJ6_9CYAN</name>
<keyword evidence="2" id="KW-1185">Reference proteome</keyword>
<organism evidence="1 2">
    <name type="scientific">Hydrococcus rivularis NIES-593</name>
    <dbReference type="NCBI Taxonomy" id="1921803"/>
    <lineage>
        <taxon>Bacteria</taxon>
        <taxon>Bacillati</taxon>
        <taxon>Cyanobacteriota</taxon>
        <taxon>Cyanophyceae</taxon>
        <taxon>Pleurocapsales</taxon>
        <taxon>Hydrococcaceae</taxon>
        <taxon>Hydrococcus</taxon>
    </lineage>
</organism>
<accession>A0A1U7HTJ6</accession>
<gene>
    <name evidence="1" type="ORF">NIES593_00845</name>
</gene>
<comment type="caution">
    <text evidence="1">The sequence shown here is derived from an EMBL/GenBank/DDBJ whole genome shotgun (WGS) entry which is preliminary data.</text>
</comment>
<proteinExistence type="predicted"/>
<reference evidence="1 2" key="1">
    <citation type="submission" date="2016-11" db="EMBL/GenBank/DDBJ databases">
        <title>Draft Genome Sequences of Nine Cyanobacterial Strains from Diverse Habitats.</title>
        <authorList>
            <person name="Zhu T."/>
            <person name="Hou S."/>
            <person name="Lu X."/>
            <person name="Hess W.R."/>
        </authorList>
    </citation>
    <scope>NUCLEOTIDE SEQUENCE [LARGE SCALE GENOMIC DNA]</scope>
    <source>
        <strain evidence="1 2">NIES-593</strain>
    </source>
</reference>
<dbReference type="EMBL" id="MRCB01000001">
    <property type="protein sequence ID" value="OKH26906.1"/>
    <property type="molecule type" value="Genomic_DNA"/>
</dbReference>
<dbReference type="RefSeq" id="WP_073598033.1">
    <property type="nucleotide sequence ID" value="NZ_MRCB01000001.1"/>
</dbReference>